<feature type="domain" description="DUF7847" evidence="3">
    <location>
        <begin position="60"/>
        <end position="340"/>
    </location>
</feature>
<feature type="region of interest" description="Disordered" evidence="1">
    <location>
        <begin position="1"/>
        <end position="29"/>
    </location>
</feature>
<dbReference type="EMBL" id="JABZGF010000222">
    <property type="protein sequence ID" value="MBF0966847.1"/>
    <property type="molecule type" value="Genomic_DNA"/>
</dbReference>
<evidence type="ECO:0000313" key="5">
    <source>
        <dbReference type="Proteomes" id="UP000759246"/>
    </source>
</evidence>
<evidence type="ECO:0000256" key="1">
    <source>
        <dbReference type="SAM" id="MobiDB-lite"/>
    </source>
</evidence>
<reference evidence="4" key="1">
    <citation type="submission" date="2020-04" db="EMBL/GenBank/DDBJ databases">
        <title>Deep metagenomics examines the oral microbiome during advanced dental caries in children, revealing novel taxa and co-occurrences with host molecules.</title>
        <authorList>
            <person name="Baker J.L."/>
            <person name="Morton J.T."/>
            <person name="Dinis M."/>
            <person name="Alvarez R."/>
            <person name="Tran N.C."/>
            <person name="Knight R."/>
            <person name="Edlund A."/>
        </authorList>
    </citation>
    <scope>NUCLEOTIDE SEQUENCE</scope>
    <source>
        <strain evidence="4">JCVI_30_bin.13</strain>
    </source>
</reference>
<dbReference type="InterPro" id="IPR057169">
    <property type="entry name" value="DUF7847"/>
</dbReference>
<evidence type="ECO:0000313" key="4">
    <source>
        <dbReference type="EMBL" id="MBF0966847.1"/>
    </source>
</evidence>
<sequence length="374" mass="39242">MSSPWTPPAPGQDEPTGVQEGYGAPAPGPGYGAPGASGYSQTGAWGWAPKPGIIPLRPLSISDLLSGSFAALRMNPKVLFGFTLIVLTIVGVLDSLVSIFPMYSLMSASEYGGDPQASPDDIASSVSMAFVSTFVGYAILLICSILAVALLNGILSTTVAQMVIGKKITFRQAWALAKPRMMPVLGVVVLTFLAVGIPVILWIVGIVVLLLASGSSNAAYSAAGLMLIALFPMALVSYAVQVRLLYAPMCAVLEHAGPVESIKRSWSLTSGAFWMTLGRLMLISILVGFIAGMITMVISTVVVGIVFAVFSAGSLDPTKMVGLLVTTSVLTTILQMASYALVFPIMSAFQTLMFVDQKIRTENFAFALAQAARS</sequence>
<evidence type="ECO:0000259" key="3">
    <source>
        <dbReference type="Pfam" id="PF25231"/>
    </source>
</evidence>
<feature type="compositionally biased region" description="Pro residues" evidence="1">
    <location>
        <begin position="1"/>
        <end position="10"/>
    </location>
</feature>
<dbReference type="Pfam" id="PF25231">
    <property type="entry name" value="DUF7847"/>
    <property type="match status" value="1"/>
</dbReference>
<name>A0A929RRS0_9ACTO</name>
<gene>
    <name evidence="4" type="ORF">HXK09_06805</name>
</gene>
<dbReference type="Proteomes" id="UP000759246">
    <property type="component" value="Unassembled WGS sequence"/>
</dbReference>
<comment type="caution">
    <text evidence="4">The sequence shown here is derived from an EMBL/GenBank/DDBJ whole genome shotgun (WGS) entry which is preliminary data.</text>
</comment>
<organism evidence="4 5">
    <name type="scientific">Actinomyces bouchesdurhonensis</name>
    <dbReference type="NCBI Taxonomy" id="1852361"/>
    <lineage>
        <taxon>Bacteria</taxon>
        <taxon>Bacillati</taxon>
        <taxon>Actinomycetota</taxon>
        <taxon>Actinomycetes</taxon>
        <taxon>Actinomycetales</taxon>
        <taxon>Actinomycetaceae</taxon>
        <taxon>Actinomyces</taxon>
    </lineage>
</organism>
<keyword evidence="2" id="KW-1133">Transmembrane helix</keyword>
<feature type="transmembrane region" description="Helical" evidence="2">
    <location>
        <begin position="134"/>
        <end position="164"/>
    </location>
</feature>
<feature type="transmembrane region" description="Helical" evidence="2">
    <location>
        <begin position="184"/>
        <end position="212"/>
    </location>
</feature>
<accession>A0A929RRS0</accession>
<protein>
    <recommendedName>
        <fullName evidence="3">DUF7847 domain-containing protein</fullName>
    </recommendedName>
</protein>
<feature type="transmembrane region" description="Helical" evidence="2">
    <location>
        <begin position="280"/>
        <end position="313"/>
    </location>
</feature>
<feature type="transmembrane region" description="Helical" evidence="2">
    <location>
        <begin position="78"/>
        <end position="103"/>
    </location>
</feature>
<keyword evidence="2" id="KW-0812">Transmembrane</keyword>
<dbReference type="AlphaFoldDB" id="A0A929RRS0"/>
<proteinExistence type="predicted"/>
<keyword evidence="2" id="KW-0472">Membrane</keyword>
<evidence type="ECO:0000256" key="2">
    <source>
        <dbReference type="SAM" id="Phobius"/>
    </source>
</evidence>
<feature type="transmembrane region" description="Helical" evidence="2">
    <location>
        <begin position="218"/>
        <end position="240"/>
    </location>
</feature>